<evidence type="ECO:0000313" key="1">
    <source>
        <dbReference type="EMBL" id="MFC3032343.1"/>
    </source>
</evidence>
<evidence type="ECO:0000313" key="2">
    <source>
        <dbReference type="Proteomes" id="UP001595453"/>
    </source>
</evidence>
<keyword evidence="2" id="KW-1185">Reference proteome</keyword>
<dbReference type="EMBL" id="JBHRSD010000011">
    <property type="protein sequence ID" value="MFC3032343.1"/>
    <property type="molecule type" value="Genomic_DNA"/>
</dbReference>
<gene>
    <name evidence="1" type="ORF">ACFOEE_07420</name>
</gene>
<comment type="caution">
    <text evidence="1">The sequence shown here is derived from an EMBL/GenBank/DDBJ whole genome shotgun (WGS) entry which is preliminary data.</text>
</comment>
<name>A0ABV7CIC1_9GAMM</name>
<sequence>MIRFGIDNWFRNSLLLLTLSATLVGCSEPQIKPSAEALQHQLVQLNGMLRRTEAEHIPPLPFDEPYLKQRHELYQALGAVAATPELSYLVIAERFPERYLPWPIYSDISVVLQTQTPQVRQQWFAFVHARLQQAQESRIYLTRQELDYIQTALQTFPASQAKQQLVEYLAGYKPRSRSGLDQIPNGSEWYQSKLNYFSQQTHAPLVWMQMIAARLPAYANESHRETETLDFDKAWLQEFITKRCEPVRGLDWQFDYVNLVETVALCQVNLNDMQKQLWLTIMMLDVGIHYQGWNEQLATQFITEHLDLTADQVSRVLQQVARYPGAVFVLWPVL</sequence>
<proteinExistence type="predicted"/>
<reference evidence="2" key="1">
    <citation type="journal article" date="2019" name="Int. J. Syst. Evol. Microbiol.">
        <title>The Global Catalogue of Microorganisms (GCM) 10K type strain sequencing project: providing services to taxonomists for standard genome sequencing and annotation.</title>
        <authorList>
            <consortium name="The Broad Institute Genomics Platform"/>
            <consortium name="The Broad Institute Genome Sequencing Center for Infectious Disease"/>
            <person name="Wu L."/>
            <person name="Ma J."/>
        </authorList>
    </citation>
    <scope>NUCLEOTIDE SEQUENCE [LARGE SCALE GENOMIC DNA]</scope>
    <source>
        <strain evidence="2">KCTC 42730</strain>
    </source>
</reference>
<dbReference type="Proteomes" id="UP001595453">
    <property type="component" value="Unassembled WGS sequence"/>
</dbReference>
<dbReference type="PROSITE" id="PS51257">
    <property type="entry name" value="PROKAR_LIPOPROTEIN"/>
    <property type="match status" value="1"/>
</dbReference>
<evidence type="ECO:0008006" key="3">
    <source>
        <dbReference type="Google" id="ProtNLM"/>
    </source>
</evidence>
<protein>
    <recommendedName>
        <fullName evidence="3">DUF3080 domain-containing protein</fullName>
    </recommendedName>
</protein>
<dbReference type="RefSeq" id="WP_377122738.1">
    <property type="nucleotide sequence ID" value="NZ_JBHRSD010000011.1"/>
</dbReference>
<accession>A0ABV7CIC1</accession>
<organism evidence="1 2">
    <name type="scientific">Pseudoalteromonas fenneropenaei</name>
    <dbReference type="NCBI Taxonomy" id="1737459"/>
    <lineage>
        <taxon>Bacteria</taxon>
        <taxon>Pseudomonadati</taxon>
        <taxon>Pseudomonadota</taxon>
        <taxon>Gammaproteobacteria</taxon>
        <taxon>Alteromonadales</taxon>
        <taxon>Pseudoalteromonadaceae</taxon>
        <taxon>Pseudoalteromonas</taxon>
    </lineage>
</organism>